<dbReference type="SUPFAM" id="SSF49899">
    <property type="entry name" value="Concanavalin A-like lectins/glucanases"/>
    <property type="match status" value="1"/>
</dbReference>
<dbReference type="InterPro" id="IPR013783">
    <property type="entry name" value="Ig-like_fold"/>
</dbReference>
<dbReference type="Pfam" id="PF18962">
    <property type="entry name" value="Por_Secre_tail"/>
    <property type="match status" value="1"/>
</dbReference>
<evidence type="ECO:0000313" key="5">
    <source>
        <dbReference type="Proteomes" id="UP000618931"/>
    </source>
</evidence>
<comment type="caution">
    <text evidence="4">The sequence shown here is derived from an EMBL/GenBank/DDBJ whole genome shotgun (WGS) entry which is preliminary data.</text>
</comment>
<dbReference type="NCBIfam" id="TIGR04183">
    <property type="entry name" value="Por_Secre_tail"/>
    <property type="match status" value="1"/>
</dbReference>
<dbReference type="EMBL" id="JADQDM010000004">
    <property type="protein sequence ID" value="MBF9221456.1"/>
    <property type="molecule type" value="Genomic_DNA"/>
</dbReference>
<dbReference type="Proteomes" id="UP000618931">
    <property type="component" value="Unassembled WGS sequence"/>
</dbReference>
<evidence type="ECO:0000313" key="4">
    <source>
        <dbReference type="EMBL" id="MBF9221456.1"/>
    </source>
</evidence>
<dbReference type="SUPFAM" id="SSF81296">
    <property type="entry name" value="E set domains"/>
    <property type="match status" value="2"/>
</dbReference>
<organism evidence="4 5">
    <name type="scientific">Hymenobacter ruricola</name>
    <dbReference type="NCBI Taxonomy" id="2791023"/>
    <lineage>
        <taxon>Bacteria</taxon>
        <taxon>Pseudomonadati</taxon>
        <taxon>Bacteroidota</taxon>
        <taxon>Cytophagia</taxon>
        <taxon>Cytophagales</taxon>
        <taxon>Hymenobacteraceae</taxon>
        <taxon>Hymenobacter</taxon>
    </lineage>
</organism>
<keyword evidence="2" id="KW-1015">Disulfide bond</keyword>
<proteinExistence type="predicted"/>
<dbReference type="SMART" id="SM00560">
    <property type="entry name" value="LamGL"/>
    <property type="match status" value="1"/>
</dbReference>
<evidence type="ECO:0000256" key="2">
    <source>
        <dbReference type="ARBA" id="ARBA00023157"/>
    </source>
</evidence>
<sequence length="1203" mass="121996">MKHFSSSSGWGAQLLSALTKLRLLALLPLLALATSCATVTTDTPSNITFNSARLGGTATAGSGSYVLERGVVYSTTSATPDLNTGSTLVPMAGAGDGPFSQVVTGLRPNQLYYVRAYATASNTQTSGSGVYIYGPAVQFTTADGPYLGSLSPGNGPVGTSVTLTGSGLTGATGVSFNGTAATTFAVVNATTVTATVPTGATSGDVTVTTPLGTSNGIAFVVGAATNNALAFDGLDDFVALGSPASLSNLGLSGGTFEAWVNVGSTSRTNSVIRKDGDYSLTIFSGQPYIEVWPQGVGNSAHTYMYGTTNLTAGRWHHLAATWDGTSLRLYLDGVDVSGTQNAGPATANSQLQLGRSATYGQVLNGRLDEVRIYNTPLTLAQVQADMLSASGAAAVPASQKYYANFDQGVAGGTNTGLTSLSDQSGNGTTGTLTNFALTGTASNWVRSFATITGITPASGPVGTAVTITGTNLTDATGFAFNGTGTTGFTTPASDLTATVAVPTGAGTGPASLSAATLPRYNGPVFTVTATTAVTWTGAVSTDWATAGNWSPAVVPTTGLDVTIPAAPANQPVVSGAQGSRNLTVAAGARLTLAANATLGVGSLGSGTTSNLLLGSGSTFTQGPGSEIYLTGNLTNNGATFALNATSEIGFGLSVGTVHLLNGTAGVTFQTLTVGEQGSFDNLTMQVPVQVRRKLGVYNNSTTSQGTGGSLTLLSDATGTALVENGANSTVGGTVTVQRYIDPSQNPNRGYRHVSSPVSNATVASLATAGFAPVVNPQYNTVGNTVAQFPTVFGYDQTRLATAATPASAFDKGWYSPGALTDPLAVGKGYTVNLAANQTWNFTGALTNGDVSQTLARNAGATANDAGLHLVGNPYPSPLDWTLVDATDRPNVDGTIYAFVSDDPSNPYSGTYRFFAGTFGNLSPVLPVGRGFFVRVTQGQTSGTLTFKNSHRVTTYSAFAPVFQRPADARPAAHLTLRAAAGSAPADDAFVYFDGAATDGFDAAYDAEKLANPSGLNLSSSLSAAQRLCVNGLAPLTATQRVVPLAVGVPAAGSYTLAAAELRNLSTTPVYLRDLQTGAVVDLAQQPSYSFTVSNAAALITGRFELVFSPQAVLATAPAALAAQVGLYPNPASTAVTVELPATLGRTAVAAELVDALGRVARTLTLPAQGATAHRLDLAELATGVYTLHLRTSAGVIVKKLVVQ</sequence>
<protein>
    <submittedName>
        <fullName evidence="4">T9SS type A sorting domain-containing protein</fullName>
    </submittedName>
</protein>
<evidence type="ECO:0000256" key="1">
    <source>
        <dbReference type="ARBA" id="ARBA00022729"/>
    </source>
</evidence>
<dbReference type="InterPro" id="IPR006558">
    <property type="entry name" value="LamG-like"/>
</dbReference>
<keyword evidence="1" id="KW-0732">Signal</keyword>
<evidence type="ECO:0000259" key="3">
    <source>
        <dbReference type="SMART" id="SM00560"/>
    </source>
</evidence>
<reference evidence="4 5" key="1">
    <citation type="submission" date="2020-11" db="EMBL/GenBank/DDBJ databases">
        <authorList>
            <person name="Kim M.K."/>
        </authorList>
    </citation>
    <scope>NUCLEOTIDE SEQUENCE [LARGE SCALE GENOMIC DNA]</scope>
    <source>
        <strain evidence="4 5">BT662</strain>
    </source>
</reference>
<keyword evidence="5" id="KW-1185">Reference proteome</keyword>
<dbReference type="Gene3D" id="2.60.40.10">
    <property type="entry name" value="Immunoglobulins"/>
    <property type="match status" value="2"/>
</dbReference>
<feature type="domain" description="LamG-like jellyroll fold" evidence="3">
    <location>
        <begin position="255"/>
        <end position="380"/>
    </location>
</feature>
<dbReference type="InterPro" id="IPR013320">
    <property type="entry name" value="ConA-like_dom_sf"/>
</dbReference>
<dbReference type="Pfam" id="PF13385">
    <property type="entry name" value="Laminin_G_3"/>
    <property type="match status" value="1"/>
</dbReference>
<dbReference type="RefSeq" id="WP_196292921.1">
    <property type="nucleotide sequence ID" value="NZ_JADQDM010000004.1"/>
</dbReference>
<accession>A0ABS0I3C4</accession>
<dbReference type="Gene3D" id="2.60.120.200">
    <property type="match status" value="1"/>
</dbReference>
<gene>
    <name evidence="4" type="ORF">I2H31_10100</name>
</gene>
<dbReference type="InterPro" id="IPR014756">
    <property type="entry name" value="Ig_E-set"/>
</dbReference>
<name>A0ABS0I3C4_9BACT</name>
<dbReference type="InterPro" id="IPR026444">
    <property type="entry name" value="Secre_tail"/>
</dbReference>